<reference evidence="1" key="1">
    <citation type="journal article" date="2019" name="Sci. Rep.">
        <title>Draft genome of Tanacetum cinerariifolium, the natural source of mosquito coil.</title>
        <authorList>
            <person name="Yamashiro T."/>
            <person name="Shiraishi A."/>
            <person name="Satake H."/>
            <person name="Nakayama K."/>
        </authorList>
    </citation>
    <scope>NUCLEOTIDE SEQUENCE</scope>
</reference>
<dbReference type="EMBL" id="BKCJ011307743">
    <property type="protein sequence ID" value="GFD18483.1"/>
    <property type="molecule type" value="Genomic_DNA"/>
</dbReference>
<protein>
    <submittedName>
        <fullName evidence="1">Uncharacterized protein</fullName>
    </submittedName>
</protein>
<comment type="caution">
    <text evidence="1">The sequence shown here is derived from an EMBL/GenBank/DDBJ whole genome shotgun (WGS) entry which is preliminary data.</text>
</comment>
<feature type="non-terminal residue" evidence="1">
    <location>
        <position position="1"/>
    </location>
</feature>
<evidence type="ECO:0000313" key="1">
    <source>
        <dbReference type="EMBL" id="GFD18483.1"/>
    </source>
</evidence>
<name>A0A699U927_TANCI</name>
<proteinExistence type="predicted"/>
<sequence>MTLTSLQVHKLMIQTLSVMNSLPASSIPTDGVSAGCIDSAEFGVPAASDFIPAVLSNDPAATSPLPPGHSLVSCEHTIRFPSPSDLGNHQPTASIFSFSSYDDDFYADITK</sequence>
<dbReference type="AlphaFoldDB" id="A0A699U927"/>
<accession>A0A699U927</accession>
<organism evidence="1">
    <name type="scientific">Tanacetum cinerariifolium</name>
    <name type="common">Dalmatian daisy</name>
    <name type="synonym">Chrysanthemum cinerariifolium</name>
    <dbReference type="NCBI Taxonomy" id="118510"/>
    <lineage>
        <taxon>Eukaryota</taxon>
        <taxon>Viridiplantae</taxon>
        <taxon>Streptophyta</taxon>
        <taxon>Embryophyta</taxon>
        <taxon>Tracheophyta</taxon>
        <taxon>Spermatophyta</taxon>
        <taxon>Magnoliopsida</taxon>
        <taxon>eudicotyledons</taxon>
        <taxon>Gunneridae</taxon>
        <taxon>Pentapetalae</taxon>
        <taxon>asterids</taxon>
        <taxon>campanulids</taxon>
        <taxon>Asterales</taxon>
        <taxon>Asteraceae</taxon>
        <taxon>Asteroideae</taxon>
        <taxon>Anthemideae</taxon>
        <taxon>Anthemidinae</taxon>
        <taxon>Tanacetum</taxon>
    </lineage>
</organism>
<feature type="non-terminal residue" evidence="1">
    <location>
        <position position="111"/>
    </location>
</feature>
<gene>
    <name evidence="1" type="ORF">Tci_890452</name>
</gene>